<dbReference type="EMBL" id="BBWU01000051">
    <property type="protein sequence ID" value="GAO40687.1"/>
    <property type="molecule type" value="Genomic_DNA"/>
</dbReference>
<sequence length="312" mass="33264">MRDAIVTVFGGGGFVGRYLVQQLFDAGARVRIVQRNPKAAFFLRRGRIGRIQFLAADVQSEELVHRAVAGSDAVVNLVGVLKGDFNGIHADGARNVAKAARTAGARALVHLSAIGADPDSPSRYGRSKGEGEAAVRDAFPGATIVRPSLVFGREDGFTNRFAQMLKWPIVPVVRAETKFQPVFVADLAQAIAKAVADPQAYGGASFDIAGPEPMTMAALLRRLAEWTGRSPHFIDMPDAVTAAMARAGGWAPGAPITWDQWLMLQRDNVAAAGAQGLDAFGITPTPLAAVAPGWLVQYRRHGRFGAVRTAER</sequence>
<dbReference type="STRING" id="1219043.SCH01S_51_00180"/>
<dbReference type="PANTHER" id="PTHR12126">
    <property type="entry name" value="NADH-UBIQUINONE OXIDOREDUCTASE 39 KDA SUBUNIT-RELATED"/>
    <property type="match status" value="1"/>
</dbReference>
<dbReference type="GO" id="GO:0044877">
    <property type="term" value="F:protein-containing complex binding"/>
    <property type="evidence" value="ECO:0007669"/>
    <property type="project" value="TreeGrafter"/>
</dbReference>
<dbReference type="InterPro" id="IPR001509">
    <property type="entry name" value="Epimerase_deHydtase"/>
</dbReference>
<dbReference type="PANTHER" id="PTHR12126:SF11">
    <property type="entry name" value="NADH DEHYDROGENASE [UBIQUINONE] 1 ALPHA SUBCOMPLEX SUBUNIT 9, MITOCHONDRIAL"/>
    <property type="match status" value="1"/>
</dbReference>
<feature type="domain" description="NAD-dependent epimerase/dehydratase" evidence="1">
    <location>
        <begin position="6"/>
        <end position="200"/>
    </location>
</feature>
<protein>
    <submittedName>
        <fullName evidence="2">Putative NADH dehydrogenase</fullName>
    </submittedName>
</protein>
<dbReference type="InterPro" id="IPR036291">
    <property type="entry name" value="NAD(P)-bd_dom_sf"/>
</dbReference>
<organism evidence="2 3">
    <name type="scientific">Sphingomonas changbaiensis NBRC 104936</name>
    <dbReference type="NCBI Taxonomy" id="1219043"/>
    <lineage>
        <taxon>Bacteria</taxon>
        <taxon>Pseudomonadati</taxon>
        <taxon>Pseudomonadota</taxon>
        <taxon>Alphaproteobacteria</taxon>
        <taxon>Sphingomonadales</taxon>
        <taxon>Sphingomonadaceae</taxon>
        <taxon>Sphingomonas</taxon>
    </lineage>
</organism>
<accession>A0A0E9MSC7</accession>
<evidence type="ECO:0000313" key="3">
    <source>
        <dbReference type="Proteomes" id="UP000033202"/>
    </source>
</evidence>
<dbReference type="CDD" id="cd05271">
    <property type="entry name" value="NDUFA9_like_SDR_a"/>
    <property type="match status" value="1"/>
</dbReference>
<dbReference type="Pfam" id="PF01370">
    <property type="entry name" value="Epimerase"/>
    <property type="match status" value="1"/>
</dbReference>
<evidence type="ECO:0000259" key="1">
    <source>
        <dbReference type="Pfam" id="PF01370"/>
    </source>
</evidence>
<keyword evidence="3" id="KW-1185">Reference proteome</keyword>
<dbReference type="InterPro" id="IPR051207">
    <property type="entry name" value="ComplexI_NDUFA9_subunit"/>
</dbReference>
<dbReference type="AlphaFoldDB" id="A0A0E9MSC7"/>
<comment type="caution">
    <text evidence="2">The sequence shown here is derived from an EMBL/GenBank/DDBJ whole genome shotgun (WGS) entry which is preliminary data.</text>
</comment>
<gene>
    <name evidence="2" type="ORF">SCH01S_51_00180</name>
</gene>
<name>A0A0E9MSC7_9SPHN</name>
<evidence type="ECO:0000313" key="2">
    <source>
        <dbReference type="EMBL" id="GAO40687.1"/>
    </source>
</evidence>
<reference evidence="2 3" key="1">
    <citation type="submission" date="2015-04" db="EMBL/GenBank/DDBJ databases">
        <title>Whole genome shotgun sequence of Sphingomonas changbaiensis NBRC 104936.</title>
        <authorList>
            <person name="Katano-Makiyama Y."/>
            <person name="Hosoyama A."/>
            <person name="Hashimoto M."/>
            <person name="Noguchi M."/>
            <person name="Tsuchikane K."/>
            <person name="Ohji S."/>
            <person name="Yamazoe A."/>
            <person name="Ichikawa N."/>
            <person name="Kimura A."/>
            <person name="Fujita N."/>
        </authorList>
    </citation>
    <scope>NUCLEOTIDE SEQUENCE [LARGE SCALE GENOMIC DNA]</scope>
    <source>
        <strain evidence="2 3">NBRC 104936</strain>
    </source>
</reference>
<dbReference type="OrthoDB" id="9776313at2"/>
<dbReference type="Gene3D" id="3.40.50.720">
    <property type="entry name" value="NAD(P)-binding Rossmann-like Domain"/>
    <property type="match status" value="1"/>
</dbReference>
<dbReference type="Proteomes" id="UP000033202">
    <property type="component" value="Unassembled WGS sequence"/>
</dbReference>
<dbReference type="SUPFAM" id="SSF51735">
    <property type="entry name" value="NAD(P)-binding Rossmann-fold domains"/>
    <property type="match status" value="1"/>
</dbReference>
<proteinExistence type="predicted"/>
<dbReference type="RefSeq" id="WP_046349472.1">
    <property type="nucleotide sequence ID" value="NZ_BBWU01000051.1"/>
</dbReference>